<gene>
    <name evidence="1" type="ORF">I4F81_002606</name>
</gene>
<dbReference type="EMBL" id="CM020618">
    <property type="protein sequence ID" value="KAK1860014.1"/>
    <property type="molecule type" value="Genomic_DNA"/>
</dbReference>
<reference evidence="1" key="1">
    <citation type="submission" date="2019-11" db="EMBL/GenBank/DDBJ databases">
        <title>Nori genome reveals adaptations in red seaweeds to the harsh intertidal environment.</title>
        <authorList>
            <person name="Wang D."/>
            <person name="Mao Y."/>
        </authorList>
    </citation>
    <scope>NUCLEOTIDE SEQUENCE</scope>
    <source>
        <tissue evidence="1">Gametophyte</tissue>
    </source>
</reference>
<accession>A0ACC3BPX2</accession>
<sequence length="555" mass="55624">MAVIAAAHYAGSGAVLSEDGAAALAADVEFVLRETVQEALKFMRHAKRTVLTGGDIEDALRLRGMEPLYGVGPGGDGGRGGGGALVPAGRGGGVFNGGPAGGGGGAAPAGVDLADAAGWPAGVPRPLFRRVDAHLYVAPDAMVDVREAIRAPLPRVPLAPSFTAHWLALDGVQPSVPENPPPGPPPGAVGVVAPSPRGGRGGAAAAVGGGVLGGGVGAVGPAAPGVVPPPTSKRRRRRGTADGVGGGGGLGPGGGSPAPAEVLPVLTHELSNELQLYYQHVISAVRGGDALRRDTALASVAVEPGLSPLLPYLTRWVHNEVDASLRSLPSLLGALRLVGAVLANGQLGVEAYLHQLLPPVLTCLVGRRLCGRSREDHWALRDYAAGVVGVVVSAYAGRYTSLQPRITKTLVNAVLDPGRPLTTHYGATVGLAALGGVVVERLLLPHVAACWPALRRCAAGAADLRALGEAAVAAAVPGYTAARLERLLARYGEDRLFPFRATDASALHERLAADAAVGKGNGAGGTRGARKTLAGGGGGGLVGGGIPRPALPAPR</sequence>
<keyword evidence="2" id="KW-1185">Reference proteome</keyword>
<protein>
    <submittedName>
        <fullName evidence="1">Uncharacterized protein</fullName>
    </submittedName>
</protein>
<comment type="caution">
    <text evidence="1">The sequence shown here is derived from an EMBL/GenBank/DDBJ whole genome shotgun (WGS) entry which is preliminary data.</text>
</comment>
<name>A0ACC3BPX2_PYRYE</name>
<organism evidence="1 2">
    <name type="scientific">Pyropia yezoensis</name>
    <name type="common">Susabi-nori</name>
    <name type="synonym">Porphyra yezoensis</name>
    <dbReference type="NCBI Taxonomy" id="2788"/>
    <lineage>
        <taxon>Eukaryota</taxon>
        <taxon>Rhodophyta</taxon>
        <taxon>Bangiophyceae</taxon>
        <taxon>Bangiales</taxon>
        <taxon>Bangiaceae</taxon>
        <taxon>Pyropia</taxon>
    </lineage>
</organism>
<evidence type="ECO:0000313" key="2">
    <source>
        <dbReference type="Proteomes" id="UP000798662"/>
    </source>
</evidence>
<proteinExistence type="predicted"/>
<dbReference type="Proteomes" id="UP000798662">
    <property type="component" value="Chromosome 1"/>
</dbReference>
<evidence type="ECO:0000313" key="1">
    <source>
        <dbReference type="EMBL" id="KAK1860014.1"/>
    </source>
</evidence>